<dbReference type="Proteomes" id="UP000298061">
    <property type="component" value="Unassembled WGS sequence"/>
</dbReference>
<sequence>MVVRFEVDACLPSDEKNAELDSMTRSLATLNVASESSWSQGLHIIHAGSEVPQQSLVELKTTGSRKSVKWSEVFPQLYLSQTPWFYIGYHENGTFSELQIHKTVEMEAQRDFFEPRLRKLGQMLKTIQELVVAHGTKTRLSLVCQGGVLSLYERVTRENCLPAEELARPDVD</sequence>
<protein>
    <submittedName>
        <fullName evidence="1">Uncharacterized protein</fullName>
    </submittedName>
</protein>
<dbReference type="AlphaFoldDB" id="A0A4Z0A7M8"/>
<dbReference type="OrthoDB" id="420564at2759"/>
<accession>A0A4Z0A7M8</accession>
<proteinExistence type="predicted"/>
<reference evidence="1 2" key="1">
    <citation type="submission" date="2019-02" db="EMBL/GenBank/DDBJ databases">
        <title>Genome sequencing of the rare red list fungi Hericium alpestre (H. flagellum).</title>
        <authorList>
            <person name="Buettner E."/>
            <person name="Kellner H."/>
        </authorList>
    </citation>
    <scope>NUCLEOTIDE SEQUENCE [LARGE SCALE GENOMIC DNA]</scope>
    <source>
        <strain evidence="1 2">DSM 108284</strain>
    </source>
</reference>
<gene>
    <name evidence="1" type="ORF">EWM64_g2374</name>
</gene>
<dbReference type="PANTHER" id="PTHR35179">
    <property type="entry name" value="PROTEIN CBG02620"/>
    <property type="match status" value="1"/>
</dbReference>
<organism evidence="1 2">
    <name type="scientific">Hericium alpestre</name>
    <dbReference type="NCBI Taxonomy" id="135208"/>
    <lineage>
        <taxon>Eukaryota</taxon>
        <taxon>Fungi</taxon>
        <taxon>Dikarya</taxon>
        <taxon>Basidiomycota</taxon>
        <taxon>Agaricomycotina</taxon>
        <taxon>Agaricomycetes</taxon>
        <taxon>Russulales</taxon>
        <taxon>Hericiaceae</taxon>
        <taxon>Hericium</taxon>
    </lineage>
</organism>
<dbReference type="PANTHER" id="PTHR35179:SF2">
    <property type="entry name" value="START DOMAIN-CONTAINING PROTEIN"/>
    <property type="match status" value="1"/>
</dbReference>
<comment type="caution">
    <text evidence="1">The sequence shown here is derived from an EMBL/GenBank/DDBJ whole genome shotgun (WGS) entry which is preliminary data.</text>
</comment>
<keyword evidence="2" id="KW-1185">Reference proteome</keyword>
<evidence type="ECO:0000313" key="2">
    <source>
        <dbReference type="Proteomes" id="UP000298061"/>
    </source>
</evidence>
<name>A0A4Z0A7M8_9AGAM</name>
<dbReference type="STRING" id="135208.A0A4Z0A7M8"/>
<dbReference type="EMBL" id="SFCI01000190">
    <property type="protein sequence ID" value="TFY81638.1"/>
    <property type="molecule type" value="Genomic_DNA"/>
</dbReference>
<evidence type="ECO:0000313" key="1">
    <source>
        <dbReference type="EMBL" id="TFY81638.1"/>
    </source>
</evidence>